<dbReference type="InterPro" id="IPR016181">
    <property type="entry name" value="Acyl_CoA_acyltransferase"/>
</dbReference>
<dbReference type="InterPro" id="IPR000182">
    <property type="entry name" value="GNAT_dom"/>
</dbReference>
<proteinExistence type="predicted"/>
<sequence length="217" mass="22612">MSAARSTLGGMAGQTTDRPALRIVPAAEAPFADVETVFGTRGDPATCWCQWYKIPGPDWRSVGVDDLRARLEAQLTAPGAGPGLLAYSGEEPVGWCAVEPRANLPRLRRSRTVKSGTAHGDLDDPGVWAVSCFVVPRAHRGLGVGSELARAAIAFAHSNGAAVLEAYAVDPTAKAKPSAAELFPGTVSMFAAAGFAEVARPSPTRVVMQVEFAGAAR</sequence>
<protein>
    <submittedName>
        <fullName evidence="2">GNAT family N-acetyltransferase</fullName>
    </submittedName>
</protein>
<dbReference type="Pfam" id="PF00583">
    <property type="entry name" value="Acetyltransf_1"/>
    <property type="match status" value="1"/>
</dbReference>
<dbReference type="AlphaFoldDB" id="A0A6I2FDQ2"/>
<dbReference type="Gene3D" id="3.40.630.30">
    <property type="match status" value="1"/>
</dbReference>
<dbReference type="EMBL" id="WJIF01000008">
    <property type="protein sequence ID" value="MRG60820.1"/>
    <property type="molecule type" value="Genomic_DNA"/>
</dbReference>
<keyword evidence="2" id="KW-0808">Transferase</keyword>
<dbReference type="PROSITE" id="PS51186">
    <property type="entry name" value="GNAT"/>
    <property type="match status" value="1"/>
</dbReference>
<dbReference type="GO" id="GO:0016747">
    <property type="term" value="F:acyltransferase activity, transferring groups other than amino-acyl groups"/>
    <property type="evidence" value="ECO:0007669"/>
    <property type="project" value="InterPro"/>
</dbReference>
<evidence type="ECO:0000259" key="1">
    <source>
        <dbReference type="PROSITE" id="PS51186"/>
    </source>
</evidence>
<dbReference type="Proteomes" id="UP000431080">
    <property type="component" value="Unassembled WGS sequence"/>
</dbReference>
<evidence type="ECO:0000313" key="3">
    <source>
        <dbReference type="Proteomes" id="UP000431080"/>
    </source>
</evidence>
<dbReference type="CDD" id="cd04301">
    <property type="entry name" value="NAT_SF"/>
    <property type="match status" value="1"/>
</dbReference>
<evidence type="ECO:0000313" key="2">
    <source>
        <dbReference type="EMBL" id="MRG60820.1"/>
    </source>
</evidence>
<dbReference type="SUPFAM" id="SSF55729">
    <property type="entry name" value="Acyl-CoA N-acyltransferases (Nat)"/>
    <property type="match status" value="1"/>
</dbReference>
<name>A0A6I2FDQ2_9MICO</name>
<feature type="domain" description="N-acetyltransferase" evidence="1">
    <location>
        <begin position="38"/>
        <end position="213"/>
    </location>
</feature>
<keyword evidence="3" id="KW-1185">Reference proteome</keyword>
<organism evidence="2 3">
    <name type="scientific">Agromyces agglutinans</name>
    <dbReference type="NCBI Taxonomy" id="2662258"/>
    <lineage>
        <taxon>Bacteria</taxon>
        <taxon>Bacillati</taxon>
        <taxon>Actinomycetota</taxon>
        <taxon>Actinomycetes</taxon>
        <taxon>Micrococcales</taxon>
        <taxon>Microbacteriaceae</taxon>
        <taxon>Agromyces</taxon>
    </lineage>
</organism>
<accession>A0A6I2FDQ2</accession>
<comment type="caution">
    <text evidence="2">The sequence shown here is derived from an EMBL/GenBank/DDBJ whole genome shotgun (WGS) entry which is preliminary data.</text>
</comment>
<gene>
    <name evidence="2" type="ORF">GE115_13225</name>
</gene>
<reference evidence="2 3" key="1">
    <citation type="submission" date="2019-10" db="EMBL/GenBank/DDBJ databases">
        <authorList>
            <person name="Nie G."/>
            <person name="Ming H."/>
            <person name="Yi B."/>
        </authorList>
    </citation>
    <scope>NUCLEOTIDE SEQUENCE [LARGE SCALE GENOMIC DNA]</scope>
    <source>
        <strain evidence="2 3">CFH 90414</strain>
    </source>
</reference>